<keyword evidence="1" id="KW-0812">Transmembrane</keyword>
<evidence type="ECO:0000313" key="3">
    <source>
        <dbReference type="Proteomes" id="UP001155241"/>
    </source>
</evidence>
<evidence type="ECO:0000313" key="2">
    <source>
        <dbReference type="EMBL" id="MCO6044530.1"/>
    </source>
</evidence>
<keyword evidence="1" id="KW-1133">Transmembrane helix</keyword>
<keyword evidence="1" id="KW-0472">Membrane</keyword>
<gene>
    <name evidence="2" type="ORF">NG895_11495</name>
</gene>
<dbReference type="InterPro" id="IPR036249">
    <property type="entry name" value="Thioredoxin-like_sf"/>
</dbReference>
<dbReference type="AlphaFoldDB" id="A0A9X2JFY5"/>
<protein>
    <recommendedName>
        <fullName evidence="4">RedB protein</fullName>
    </recommendedName>
</protein>
<name>A0A9X2JFY5_9BACT</name>
<sequence>MPVKATNRTTDLACIAALVIWLASSVVGFSMLVAYSQSPGTLETPPLDALDVDWHPRTPFRLFVAIHPQCTCSRATANELARILHDHSDVLACKVLMYQPESAPREFGETWLMSHLATLPNTTIVRDVEGRTARTLGMRTSGSVVLYGPTGSALFYGGITVARGHEGDSVGSQCILSLLENQPPATTSTDVYGCPLERPATSP</sequence>
<feature type="transmembrane region" description="Helical" evidence="1">
    <location>
        <begin position="12"/>
        <end position="35"/>
    </location>
</feature>
<evidence type="ECO:0008006" key="4">
    <source>
        <dbReference type="Google" id="ProtNLM"/>
    </source>
</evidence>
<comment type="caution">
    <text evidence="2">The sequence shown here is derived from an EMBL/GenBank/DDBJ whole genome shotgun (WGS) entry which is preliminary data.</text>
</comment>
<proteinExistence type="predicted"/>
<accession>A0A9X2JFY5</accession>
<dbReference type="EMBL" id="JAMXLR010000036">
    <property type="protein sequence ID" value="MCO6044530.1"/>
    <property type="molecule type" value="Genomic_DNA"/>
</dbReference>
<dbReference type="RefSeq" id="WP_252852636.1">
    <property type="nucleotide sequence ID" value="NZ_JAMXLR010000036.1"/>
</dbReference>
<evidence type="ECO:0000256" key="1">
    <source>
        <dbReference type="SAM" id="Phobius"/>
    </source>
</evidence>
<dbReference type="Gene3D" id="3.40.30.10">
    <property type="entry name" value="Glutaredoxin"/>
    <property type="match status" value="1"/>
</dbReference>
<dbReference type="SUPFAM" id="SSF52833">
    <property type="entry name" value="Thioredoxin-like"/>
    <property type="match status" value="1"/>
</dbReference>
<reference evidence="2" key="1">
    <citation type="submission" date="2022-06" db="EMBL/GenBank/DDBJ databases">
        <title>Aeoliella straminimaris, a novel planctomycete from sediments.</title>
        <authorList>
            <person name="Vitorino I.R."/>
            <person name="Lage O.M."/>
        </authorList>
    </citation>
    <scope>NUCLEOTIDE SEQUENCE</scope>
    <source>
        <strain evidence="2">ICT_H6.2</strain>
    </source>
</reference>
<organism evidence="2 3">
    <name type="scientific">Aeoliella straminimaris</name>
    <dbReference type="NCBI Taxonomy" id="2954799"/>
    <lineage>
        <taxon>Bacteria</taxon>
        <taxon>Pseudomonadati</taxon>
        <taxon>Planctomycetota</taxon>
        <taxon>Planctomycetia</taxon>
        <taxon>Pirellulales</taxon>
        <taxon>Lacipirellulaceae</taxon>
        <taxon>Aeoliella</taxon>
    </lineage>
</organism>
<keyword evidence="3" id="KW-1185">Reference proteome</keyword>
<dbReference type="Proteomes" id="UP001155241">
    <property type="component" value="Unassembled WGS sequence"/>
</dbReference>